<dbReference type="Pfam" id="PF00512">
    <property type="entry name" value="HisKA"/>
    <property type="match status" value="1"/>
</dbReference>
<protein>
    <recommendedName>
        <fullName evidence="3">histidine kinase</fullName>
        <ecNumber evidence="3">2.7.13.3</ecNumber>
    </recommendedName>
</protein>
<name>A0ABN1S0S4_9ACTN</name>
<dbReference type="SUPFAM" id="SSF47384">
    <property type="entry name" value="Homodimeric domain of signal transducing histidine kinase"/>
    <property type="match status" value="1"/>
</dbReference>
<dbReference type="SUPFAM" id="SSF55874">
    <property type="entry name" value="ATPase domain of HSP90 chaperone/DNA topoisomerase II/histidine kinase"/>
    <property type="match status" value="1"/>
</dbReference>
<dbReference type="PANTHER" id="PTHR44936:SF9">
    <property type="entry name" value="SENSOR PROTEIN CREC"/>
    <property type="match status" value="1"/>
</dbReference>
<evidence type="ECO:0000256" key="4">
    <source>
        <dbReference type="ARBA" id="ARBA00022475"/>
    </source>
</evidence>
<accession>A0ABN1S0S4</accession>
<evidence type="ECO:0000256" key="7">
    <source>
        <dbReference type="ARBA" id="ARBA00022777"/>
    </source>
</evidence>
<dbReference type="InterPro" id="IPR050980">
    <property type="entry name" value="2C_sensor_his_kinase"/>
</dbReference>
<dbReference type="SMART" id="SM00091">
    <property type="entry name" value="PAS"/>
    <property type="match status" value="1"/>
</dbReference>
<dbReference type="EMBL" id="BAAAHH010000062">
    <property type="protein sequence ID" value="GAA0969222.1"/>
    <property type="molecule type" value="Genomic_DNA"/>
</dbReference>
<comment type="catalytic activity">
    <reaction evidence="1">
        <text>ATP + protein L-histidine = ADP + protein N-phospho-L-histidine.</text>
        <dbReference type="EC" id="2.7.13.3"/>
    </reaction>
</comment>
<dbReference type="NCBIfam" id="TIGR00229">
    <property type="entry name" value="sensory_box"/>
    <property type="match status" value="1"/>
</dbReference>
<evidence type="ECO:0000313" key="12">
    <source>
        <dbReference type="EMBL" id="GAA0969222.1"/>
    </source>
</evidence>
<evidence type="ECO:0000256" key="3">
    <source>
        <dbReference type="ARBA" id="ARBA00012438"/>
    </source>
</evidence>
<comment type="caution">
    <text evidence="12">The sequence shown here is derived from an EMBL/GenBank/DDBJ whole genome shotgun (WGS) entry which is preliminary data.</text>
</comment>
<dbReference type="PROSITE" id="PS50109">
    <property type="entry name" value="HIS_KIN"/>
    <property type="match status" value="1"/>
</dbReference>
<dbReference type="CDD" id="cd00082">
    <property type="entry name" value="HisKA"/>
    <property type="match status" value="1"/>
</dbReference>
<dbReference type="PANTHER" id="PTHR44936">
    <property type="entry name" value="SENSOR PROTEIN CREC"/>
    <property type="match status" value="1"/>
</dbReference>
<dbReference type="InterPro" id="IPR013656">
    <property type="entry name" value="PAS_4"/>
</dbReference>
<evidence type="ECO:0000259" key="11">
    <source>
        <dbReference type="PROSITE" id="PS50112"/>
    </source>
</evidence>
<comment type="subcellular location">
    <subcellularLocation>
        <location evidence="2">Cell membrane</location>
        <topology evidence="2">Multi-pass membrane protein</topology>
    </subcellularLocation>
</comment>
<dbReference type="CDD" id="cd00130">
    <property type="entry name" value="PAS"/>
    <property type="match status" value="1"/>
</dbReference>
<evidence type="ECO:0000256" key="9">
    <source>
        <dbReference type="ARBA" id="ARBA00023026"/>
    </source>
</evidence>
<dbReference type="Gene3D" id="3.30.565.10">
    <property type="entry name" value="Histidine kinase-like ATPase, C-terminal domain"/>
    <property type="match status" value="1"/>
</dbReference>
<keyword evidence="4" id="KW-0472">Membrane</keyword>
<keyword evidence="9" id="KW-0843">Virulence</keyword>
<dbReference type="InterPro" id="IPR003661">
    <property type="entry name" value="HisK_dim/P_dom"/>
</dbReference>
<keyword evidence="4" id="KW-1003">Cell membrane</keyword>
<sequence>MAEVDFRALFDAAPAALALLSPELVFVAVNRAYERLLGRTREEIVGRNIFEVFPGGSSGEGVEVLRASLERALAGGEDEADTLMLQRYDIEVPGSPEASEERYWSVTSCPLLDDEGAVRGVIVRKQEVTSFIDRMRGNGRSAFFEAGLMHAAAVEAQLFSQTGELQEVNRRLRSSEAQEREISEGLREMVRRQRQAVADTSHDLRGPVTGLQVRLEDALADPDADPRGILQAALHDAERLGDIIGDLLELARLEAGTSAPTEPVDLAHLVRGELARRDLKTAVTTHLDPGIVAEGSPIRLARLVGNLLANAERHARSRMEVSLTAEDGQAVLEVVDDGPGIPDADKEKVFARFFRRPDARIGDPGGSGLGLPISRQIAEAHGGTLHAADRADGASGARLVLRLPLHRL</sequence>
<dbReference type="Proteomes" id="UP001500665">
    <property type="component" value="Unassembled WGS sequence"/>
</dbReference>
<feature type="domain" description="PAS" evidence="11">
    <location>
        <begin position="2"/>
        <end position="72"/>
    </location>
</feature>
<dbReference type="Pfam" id="PF02518">
    <property type="entry name" value="HATPase_c"/>
    <property type="match status" value="1"/>
</dbReference>
<dbReference type="Gene3D" id="3.30.450.20">
    <property type="entry name" value="PAS domain"/>
    <property type="match status" value="1"/>
</dbReference>
<evidence type="ECO:0000256" key="5">
    <source>
        <dbReference type="ARBA" id="ARBA00022553"/>
    </source>
</evidence>
<keyword evidence="7" id="KW-0418">Kinase</keyword>
<keyword evidence="6" id="KW-0808">Transferase</keyword>
<gene>
    <name evidence="12" type="ORF">GCM10009550_75710</name>
</gene>
<organism evidence="12 13">
    <name type="scientific">Actinocorallia libanotica</name>
    <dbReference type="NCBI Taxonomy" id="46162"/>
    <lineage>
        <taxon>Bacteria</taxon>
        <taxon>Bacillati</taxon>
        <taxon>Actinomycetota</taxon>
        <taxon>Actinomycetes</taxon>
        <taxon>Streptosporangiales</taxon>
        <taxon>Thermomonosporaceae</taxon>
        <taxon>Actinocorallia</taxon>
    </lineage>
</organism>
<evidence type="ECO:0000259" key="10">
    <source>
        <dbReference type="PROSITE" id="PS50109"/>
    </source>
</evidence>
<dbReference type="InterPro" id="IPR005467">
    <property type="entry name" value="His_kinase_dom"/>
</dbReference>
<keyword evidence="5" id="KW-0597">Phosphoprotein</keyword>
<proteinExistence type="predicted"/>
<evidence type="ECO:0000256" key="1">
    <source>
        <dbReference type="ARBA" id="ARBA00000085"/>
    </source>
</evidence>
<dbReference type="InterPro" id="IPR000014">
    <property type="entry name" value="PAS"/>
</dbReference>
<dbReference type="PROSITE" id="PS50112">
    <property type="entry name" value="PAS"/>
    <property type="match status" value="1"/>
</dbReference>
<dbReference type="Pfam" id="PF08448">
    <property type="entry name" value="PAS_4"/>
    <property type="match status" value="1"/>
</dbReference>
<evidence type="ECO:0000256" key="2">
    <source>
        <dbReference type="ARBA" id="ARBA00004651"/>
    </source>
</evidence>
<dbReference type="Gene3D" id="1.10.287.130">
    <property type="match status" value="1"/>
</dbReference>
<dbReference type="EC" id="2.7.13.3" evidence="3"/>
<dbReference type="SMART" id="SM00387">
    <property type="entry name" value="HATPase_c"/>
    <property type="match status" value="1"/>
</dbReference>
<dbReference type="CDD" id="cd00075">
    <property type="entry name" value="HATPase"/>
    <property type="match status" value="1"/>
</dbReference>
<dbReference type="SMART" id="SM00388">
    <property type="entry name" value="HisKA"/>
    <property type="match status" value="1"/>
</dbReference>
<dbReference type="SUPFAM" id="SSF55785">
    <property type="entry name" value="PYP-like sensor domain (PAS domain)"/>
    <property type="match status" value="1"/>
</dbReference>
<evidence type="ECO:0000256" key="6">
    <source>
        <dbReference type="ARBA" id="ARBA00022679"/>
    </source>
</evidence>
<dbReference type="InterPro" id="IPR003594">
    <property type="entry name" value="HATPase_dom"/>
</dbReference>
<keyword evidence="13" id="KW-1185">Reference proteome</keyword>
<reference evidence="12 13" key="1">
    <citation type="journal article" date="2019" name="Int. J. Syst. Evol. Microbiol.">
        <title>The Global Catalogue of Microorganisms (GCM) 10K type strain sequencing project: providing services to taxonomists for standard genome sequencing and annotation.</title>
        <authorList>
            <consortium name="The Broad Institute Genomics Platform"/>
            <consortium name="The Broad Institute Genome Sequencing Center for Infectious Disease"/>
            <person name="Wu L."/>
            <person name="Ma J."/>
        </authorList>
    </citation>
    <scope>NUCLEOTIDE SEQUENCE [LARGE SCALE GENOMIC DNA]</scope>
    <source>
        <strain evidence="12 13">JCM 10696</strain>
    </source>
</reference>
<evidence type="ECO:0000313" key="13">
    <source>
        <dbReference type="Proteomes" id="UP001500665"/>
    </source>
</evidence>
<feature type="domain" description="Histidine kinase" evidence="10">
    <location>
        <begin position="199"/>
        <end position="407"/>
    </location>
</feature>
<dbReference type="RefSeq" id="WP_344247448.1">
    <property type="nucleotide sequence ID" value="NZ_BAAAHH010000062.1"/>
</dbReference>
<dbReference type="InterPro" id="IPR004358">
    <property type="entry name" value="Sig_transdc_His_kin-like_C"/>
</dbReference>
<keyword evidence="8" id="KW-0902">Two-component regulatory system</keyword>
<evidence type="ECO:0000256" key="8">
    <source>
        <dbReference type="ARBA" id="ARBA00023012"/>
    </source>
</evidence>
<dbReference type="InterPro" id="IPR035965">
    <property type="entry name" value="PAS-like_dom_sf"/>
</dbReference>
<dbReference type="PRINTS" id="PR00344">
    <property type="entry name" value="BCTRLSENSOR"/>
</dbReference>
<dbReference type="InterPro" id="IPR036890">
    <property type="entry name" value="HATPase_C_sf"/>
</dbReference>
<dbReference type="InterPro" id="IPR036097">
    <property type="entry name" value="HisK_dim/P_sf"/>
</dbReference>